<dbReference type="PANTHER" id="PTHR22017">
    <property type="entry name" value="PHOTORECEPTOR CILIUM ACTIN REGULATOR"/>
    <property type="match status" value="1"/>
</dbReference>
<feature type="compositionally biased region" description="Basic residues" evidence="1">
    <location>
        <begin position="317"/>
        <end position="333"/>
    </location>
</feature>
<evidence type="ECO:0000256" key="1">
    <source>
        <dbReference type="SAM" id="MobiDB-lite"/>
    </source>
</evidence>
<protein>
    <submittedName>
        <fullName evidence="2">Uncharacterized protein</fullName>
    </submittedName>
</protein>
<evidence type="ECO:0000313" key="3">
    <source>
        <dbReference type="Proteomes" id="UP000518266"/>
    </source>
</evidence>
<accession>A0A7J5Y575</accession>
<feature type="compositionally biased region" description="Basic and acidic residues" evidence="1">
    <location>
        <begin position="39"/>
        <end position="48"/>
    </location>
</feature>
<feature type="compositionally biased region" description="Polar residues" evidence="1">
    <location>
        <begin position="299"/>
        <end position="313"/>
    </location>
</feature>
<gene>
    <name evidence="2" type="ORF">F7725_007737</name>
</gene>
<feature type="region of interest" description="Disordered" evidence="1">
    <location>
        <begin position="299"/>
        <end position="333"/>
    </location>
</feature>
<keyword evidence="3" id="KW-1185">Reference proteome</keyword>
<organism evidence="2 3">
    <name type="scientific">Dissostichus mawsoni</name>
    <name type="common">Antarctic cod</name>
    <dbReference type="NCBI Taxonomy" id="36200"/>
    <lineage>
        <taxon>Eukaryota</taxon>
        <taxon>Metazoa</taxon>
        <taxon>Chordata</taxon>
        <taxon>Craniata</taxon>
        <taxon>Vertebrata</taxon>
        <taxon>Euteleostomi</taxon>
        <taxon>Actinopterygii</taxon>
        <taxon>Neopterygii</taxon>
        <taxon>Teleostei</taxon>
        <taxon>Neoteleostei</taxon>
        <taxon>Acanthomorphata</taxon>
        <taxon>Eupercaria</taxon>
        <taxon>Perciformes</taxon>
        <taxon>Notothenioidei</taxon>
        <taxon>Nototheniidae</taxon>
        <taxon>Dissostichus</taxon>
    </lineage>
</organism>
<feature type="compositionally biased region" description="Basic and acidic residues" evidence="1">
    <location>
        <begin position="117"/>
        <end position="152"/>
    </location>
</feature>
<feature type="compositionally biased region" description="Basic and acidic residues" evidence="1">
    <location>
        <begin position="159"/>
        <end position="169"/>
    </location>
</feature>
<proteinExistence type="predicted"/>
<comment type="caution">
    <text evidence="2">The sequence shown here is derived from an EMBL/GenBank/DDBJ whole genome shotgun (WGS) entry which is preliminary data.</text>
</comment>
<sequence length="333" mass="37378">MRVLSRIEMASLRKPGPEDSALFSEDSGIGAESESLAGSERRLRRESYFGEDDDNDDDHDDDDDDEQIGSCMNAGAKTKVVCSPKTSRRQWTDEERSPRRPQTTAPTRKAAVKKTPVSKERRSQSEESLRSKAEDPTLLELERTQKDLDQRLQRMARRKHEDYPTETKSRNLTSTISSKNRKHPSLQKNSNSQLIDDKAVLTRRNSKKLEAASVVEDDKLKDKKTSKGPMKATPPPSPPASPRPPSGLYRGRKSVKRLIDTFSQGIEDLEVPKRVRKCGVPVLPGLGNVEAVLSTGITSCRPDSSSASQMSKWKQTRERKRIPCTSKRGRSYT</sequence>
<dbReference type="Proteomes" id="UP000518266">
    <property type="component" value="Unassembled WGS sequence"/>
</dbReference>
<reference evidence="2 3" key="1">
    <citation type="submission" date="2020-03" db="EMBL/GenBank/DDBJ databases">
        <title>Dissostichus mawsoni Genome sequencing and assembly.</title>
        <authorList>
            <person name="Park H."/>
        </authorList>
    </citation>
    <scope>NUCLEOTIDE SEQUENCE [LARGE SCALE GENOMIC DNA]</scope>
    <source>
        <strain evidence="2">DM0001</strain>
        <tissue evidence="2">Muscle</tissue>
    </source>
</reference>
<dbReference type="PANTHER" id="PTHR22017:SF0">
    <property type="entry name" value="PHOTORECEPTOR CILIUM ACTIN REGULATOR"/>
    <property type="match status" value="1"/>
</dbReference>
<evidence type="ECO:0000313" key="2">
    <source>
        <dbReference type="EMBL" id="KAF3844574.1"/>
    </source>
</evidence>
<dbReference type="Pfam" id="PF15449">
    <property type="entry name" value="Retinal"/>
    <property type="match status" value="1"/>
</dbReference>
<dbReference type="OrthoDB" id="8954214at2759"/>
<feature type="region of interest" description="Disordered" evidence="1">
    <location>
        <begin position="1"/>
        <end position="254"/>
    </location>
</feature>
<feature type="compositionally biased region" description="Basic and acidic residues" evidence="1">
    <location>
        <begin position="216"/>
        <end position="225"/>
    </location>
</feature>
<feature type="compositionally biased region" description="Acidic residues" evidence="1">
    <location>
        <begin position="49"/>
        <end position="67"/>
    </location>
</feature>
<dbReference type="EMBL" id="JAAKFY010000015">
    <property type="protein sequence ID" value="KAF3844574.1"/>
    <property type="molecule type" value="Genomic_DNA"/>
</dbReference>
<dbReference type="InterPro" id="IPR029352">
    <property type="entry name" value="PCARE"/>
</dbReference>
<name>A0A7J5Y575_DISMA</name>
<feature type="compositionally biased region" description="Pro residues" evidence="1">
    <location>
        <begin position="232"/>
        <end position="245"/>
    </location>
</feature>
<dbReference type="AlphaFoldDB" id="A0A7J5Y575"/>